<dbReference type="SUPFAM" id="SSF49344">
    <property type="entry name" value="CBD9-like"/>
    <property type="match status" value="1"/>
</dbReference>
<feature type="signal peptide" evidence="1">
    <location>
        <begin position="1"/>
        <end position="20"/>
    </location>
</feature>
<feature type="domain" description="Cellobiose dehydrogenase-like cytochrome" evidence="2">
    <location>
        <begin position="28"/>
        <end position="203"/>
    </location>
</feature>
<feature type="domain" description="Pyrroloquinoline quinone-dependent pyranose dehydrogenase beta-propeller" evidence="3">
    <location>
        <begin position="259"/>
        <end position="657"/>
    </location>
</feature>
<sequence>MRAIQLLGSAAALASQVVYAQVDSTTACDGLTKICYSTYTVPQTGVKYSIALPQNTTAPYDVILSVTAPVATTWAGFCWGGTMVFNPLTVSWRNGVTAVPSSRFAFGFNMPQPYDGAEYTLLKGTTANATHWTMTARCRGCTTYQGSDGEMTTLNGTGVVEFAWAQGTSPITEPANNASAFNAHAAFGKWHHDLNAARNANFDALVSSNLLSAVATTTSASSTTAAPTTLTTTAKPTITGSIKIPTSCSGAGNPKFSSVLASGWKATKILGGLTSPRTIVFDSQGNMLLIQNGKGITFHVMSPDGCVTSTKTLVSLNTLNHGLELSADGKTLYASSSTTVYSWPYTANGASSSVGTRGQVVTGMYNGGSHVSRTLLISKANPNLLVVSHGSNANFDYAAGNKATARAIVKVFDLSKVPANGYNYVSQGWNAGYGLRNEVGITFDGNNMLWGVENSGDDFRRTVNGQSRDVHQDNPAEKLNYLGDITKPNDNWYGYPTCFAVWKPSDFTDQKFQVGDHFVVSPNTTFNDATCKTTAVAPALVFQAHSAPIDSKFDPTFSTLYVTFHGSWDRSPTTGFKVIAVPFTKGADGAYKPVSPLATNTGYTDVFWNPNVASCAGNGPVASSGCFRPAGLNFDSSGRMYMTSDTSADGEVWILGKS</sequence>
<comment type="caution">
    <text evidence="4">The sequence shown here is derived from an EMBL/GenBank/DDBJ whole genome shotgun (WGS) entry which is preliminary data.</text>
</comment>
<dbReference type="InterPro" id="IPR011041">
    <property type="entry name" value="Quinoprot_gluc/sorb_DH_b-prop"/>
</dbReference>
<name>A0A9N9LAW6_9HELO</name>
<dbReference type="CDD" id="cd09630">
    <property type="entry name" value="CDH_like_cytochrome"/>
    <property type="match status" value="1"/>
</dbReference>
<keyword evidence="5" id="KW-1185">Reference proteome</keyword>
<feature type="chain" id="PRO_5040178585" description="Cellobiose dehydrogenase cytochrome domain-containing protein" evidence="1">
    <location>
        <begin position="21"/>
        <end position="658"/>
    </location>
</feature>
<protein>
    <recommendedName>
        <fullName evidence="6">Cellobiose dehydrogenase cytochrome domain-containing protein</fullName>
    </recommendedName>
</protein>
<evidence type="ECO:0000256" key="1">
    <source>
        <dbReference type="SAM" id="SignalP"/>
    </source>
</evidence>
<dbReference type="EMBL" id="CAJVRL010000103">
    <property type="protein sequence ID" value="CAG8960737.1"/>
    <property type="molecule type" value="Genomic_DNA"/>
</dbReference>
<accession>A0A9N9LAW6</accession>
<reference evidence="4" key="1">
    <citation type="submission" date="2021-07" db="EMBL/GenBank/DDBJ databases">
        <authorList>
            <person name="Durling M."/>
        </authorList>
    </citation>
    <scope>NUCLEOTIDE SEQUENCE</scope>
</reference>
<evidence type="ECO:0000313" key="4">
    <source>
        <dbReference type="EMBL" id="CAG8960737.1"/>
    </source>
</evidence>
<dbReference type="Pfam" id="PF16010">
    <property type="entry name" value="CDH-cyt"/>
    <property type="match status" value="1"/>
</dbReference>
<organism evidence="4 5">
    <name type="scientific">Hymenoscyphus fraxineus</name>
    <dbReference type="NCBI Taxonomy" id="746836"/>
    <lineage>
        <taxon>Eukaryota</taxon>
        <taxon>Fungi</taxon>
        <taxon>Dikarya</taxon>
        <taxon>Ascomycota</taxon>
        <taxon>Pezizomycotina</taxon>
        <taxon>Leotiomycetes</taxon>
        <taxon>Helotiales</taxon>
        <taxon>Helotiaceae</taxon>
        <taxon>Hymenoscyphus</taxon>
    </lineage>
</organism>
<evidence type="ECO:0008006" key="6">
    <source>
        <dbReference type="Google" id="ProtNLM"/>
    </source>
</evidence>
<evidence type="ECO:0000259" key="2">
    <source>
        <dbReference type="Pfam" id="PF16010"/>
    </source>
</evidence>
<dbReference type="Proteomes" id="UP000696280">
    <property type="component" value="Unassembled WGS sequence"/>
</dbReference>
<dbReference type="PANTHER" id="PTHR47797">
    <property type="entry name" value="DEHYDROGENASE, PUTATIVE (AFU_ORTHOLOGUE AFUA_8G05805)-RELATED"/>
    <property type="match status" value="1"/>
</dbReference>
<dbReference type="Gene3D" id="2.120.10.30">
    <property type="entry name" value="TolB, C-terminal domain"/>
    <property type="match status" value="1"/>
</dbReference>
<keyword evidence="1" id="KW-0732">Signal</keyword>
<gene>
    <name evidence="4" type="ORF">HYFRA_00002273</name>
</gene>
<dbReference type="InterPro" id="IPR011042">
    <property type="entry name" value="6-blade_b-propeller_TolB-like"/>
</dbReference>
<dbReference type="OrthoDB" id="507128at2759"/>
<evidence type="ECO:0000313" key="5">
    <source>
        <dbReference type="Proteomes" id="UP000696280"/>
    </source>
</evidence>
<dbReference type="PANTHER" id="PTHR47797:SF5">
    <property type="entry name" value="CELLOBIOSE DEHYDROGENASE CYTOCHROME DOMAIN-CONTAINING PROTEIN"/>
    <property type="match status" value="1"/>
</dbReference>
<dbReference type="Pfam" id="PF22807">
    <property type="entry name" value="TrAA12"/>
    <property type="match status" value="1"/>
</dbReference>
<dbReference type="AlphaFoldDB" id="A0A9N9LAW6"/>
<dbReference type="Gene3D" id="2.60.40.1210">
    <property type="entry name" value="Cellobiose dehydrogenase, cytochrome domain"/>
    <property type="match status" value="1"/>
</dbReference>
<evidence type="ECO:0000259" key="3">
    <source>
        <dbReference type="Pfam" id="PF22807"/>
    </source>
</evidence>
<dbReference type="InterPro" id="IPR015920">
    <property type="entry name" value="Cellobiose_DH-like_cyt"/>
</dbReference>
<proteinExistence type="predicted"/>
<dbReference type="SUPFAM" id="SSF50952">
    <property type="entry name" value="Soluble quinoprotein glucose dehydrogenase"/>
    <property type="match status" value="1"/>
</dbReference>
<dbReference type="InterPro" id="IPR054539">
    <property type="entry name" value="Beta-prop_PDH"/>
</dbReference>